<comment type="caution">
    <text evidence="9">The sequence shown here is derived from an EMBL/GenBank/DDBJ whole genome shotgun (WGS) entry which is preliminary data.</text>
</comment>
<evidence type="ECO:0000259" key="8">
    <source>
        <dbReference type="Pfam" id="PF12698"/>
    </source>
</evidence>
<dbReference type="EMBL" id="RSDO01000016">
    <property type="protein sequence ID" value="RRR51498.1"/>
    <property type="molecule type" value="Genomic_DNA"/>
</dbReference>
<accession>A0A3R8RAS3</accession>
<dbReference type="Proteomes" id="UP000274117">
    <property type="component" value="Unassembled WGS sequence"/>
</dbReference>
<name>A0A3R8RAS3_STRSU</name>
<dbReference type="GO" id="GO:0005886">
    <property type="term" value="C:plasma membrane"/>
    <property type="evidence" value="ECO:0007669"/>
    <property type="project" value="UniProtKB-SubCell"/>
</dbReference>
<dbReference type="AlphaFoldDB" id="A0A3R8RAS3"/>
<keyword evidence="4 7" id="KW-1133">Transmembrane helix</keyword>
<dbReference type="Pfam" id="PF12698">
    <property type="entry name" value="ABC2_membrane_3"/>
    <property type="match status" value="1"/>
</dbReference>
<evidence type="ECO:0000256" key="6">
    <source>
        <dbReference type="SAM" id="Coils"/>
    </source>
</evidence>
<evidence type="ECO:0000256" key="4">
    <source>
        <dbReference type="ARBA" id="ARBA00022989"/>
    </source>
</evidence>
<keyword evidence="2" id="KW-1003">Cell membrane</keyword>
<reference evidence="9 10" key="2">
    <citation type="submission" date="2018-12" db="EMBL/GenBank/DDBJ databases">
        <title>Whole-genome sequences of fifteen clinical Streptococcus suis strains isolated from pigs between 2006 and 2018.</title>
        <authorList>
            <person name="Stevens M.J.A."/>
            <person name="Cernela N."/>
            <person name="Spoerry Serrano N."/>
            <person name="Schmitt S."/>
            <person name="Schrenzel J."/>
            <person name="Stephan R."/>
        </authorList>
    </citation>
    <scope>NUCLEOTIDE SEQUENCE [LARGE SCALE GENOMIC DNA]</scope>
    <source>
        <strain evidence="9 10">PP422</strain>
    </source>
</reference>
<protein>
    <submittedName>
        <fullName evidence="9">ABC transporter permease</fullName>
    </submittedName>
</protein>
<feature type="transmembrane region" description="Helical" evidence="7">
    <location>
        <begin position="330"/>
        <end position="348"/>
    </location>
</feature>
<dbReference type="GO" id="GO:0140359">
    <property type="term" value="F:ABC-type transporter activity"/>
    <property type="evidence" value="ECO:0007669"/>
    <property type="project" value="InterPro"/>
</dbReference>
<feature type="transmembrane region" description="Helical" evidence="7">
    <location>
        <begin position="360"/>
        <end position="379"/>
    </location>
</feature>
<evidence type="ECO:0000313" key="9">
    <source>
        <dbReference type="EMBL" id="RRR51498.1"/>
    </source>
</evidence>
<feature type="coiled-coil region" evidence="6">
    <location>
        <begin position="118"/>
        <end position="145"/>
    </location>
</feature>
<feature type="transmembrane region" description="Helical" evidence="7">
    <location>
        <begin position="170"/>
        <end position="189"/>
    </location>
</feature>
<evidence type="ECO:0000313" key="10">
    <source>
        <dbReference type="Proteomes" id="UP000274117"/>
    </source>
</evidence>
<dbReference type="PANTHER" id="PTHR30294:SF29">
    <property type="entry name" value="MULTIDRUG ABC TRANSPORTER PERMEASE YBHS-RELATED"/>
    <property type="match status" value="1"/>
</dbReference>
<evidence type="ECO:0000256" key="5">
    <source>
        <dbReference type="ARBA" id="ARBA00023136"/>
    </source>
</evidence>
<feature type="transmembrane region" description="Helical" evidence="7">
    <location>
        <begin position="273"/>
        <end position="296"/>
    </location>
</feature>
<dbReference type="PANTHER" id="PTHR30294">
    <property type="entry name" value="MEMBRANE COMPONENT OF ABC TRANSPORTER YHHJ-RELATED"/>
    <property type="match status" value="1"/>
</dbReference>
<comment type="subcellular location">
    <subcellularLocation>
        <location evidence="1">Cell membrane</location>
        <topology evidence="1">Multi-pass membrane protein</topology>
    </subcellularLocation>
</comment>
<keyword evidence="6" id="KW-0175">Coiled coil</keyword>
<evidence type="ECO:0000256" key="2">
    <source>
        <dbReference type="ARBA" id="ARBA00022475"/>
    </source>
</evidence>
<sequence length="405" mass="44853">MKSFILVAKETYLRQVKSWSFVFMVLSPFLFLGLSLGTGYLTSSSMDAGSEKIGLVSEDFMTQMAFGPLDLEMVLVTEEEAKQQLSEEELAGYIKVAVVDQQYQATYHGKEVPSQSVQQTFQSILESLQQQLNEANAQLTPSQLEVLAIQPSYVEEVGDQEGLEKIGQMITFFGLIFLMYIMTIVYASTTAQEVASEKGTKIMEVIFSSVPAWTYFYGRIFGIFLVIATHLGVYLVGGILAYHLAGQLELTKEILESNQVLVQAVLDNLDWTMILFAIFGLLLGVTLASLCGSLVVRPEDVNKAVQPVIYPIIIGFLGAMTFGQQAQEHIVVKIGSFIPFLSSFFMPIRQINGWASSWETWLSFFILAATTIGAIVFIGKSYAGLILQTDDIGFWKSLKKGLTSK</sequence>
<proteinExistence type="predicted"/>
<reference evidence="9 10" key="1">
    <citation type="submission" date="2018-11" db="EMBL/GenBank/DDBJ databases">
        <authorList>
            <person name="Stevens M.J."/>
            <person name="Cernela N."/>
            <person name="Spoerry Serrano N."/>
            <person name="Schmitt S."/>
            <person name="Schrenzel J."/>
            <person name="Stephan R."/>
        </authorList>
    </citation>
    <scope>NUCLEOTIDE SEQUENCE [LARGE SCALE GENOMIC DNA]</scope>
    <source>
        <strain evidence="9 10">PP422</strain>
    </source>
</reference>
<evidence type="ECO:0000256" key="7">
    <source>
        <dbReference type="SAM" id="Phobius"/>
    </source>
</evidence>
<feature type="transmembrane region" description="Helical" evidence="7">
    <location>
        <begin position="220"/>
        <end position="242"/>
    </location>
</feature>
<dbReference type="InterPro" id="IPR051449">
    <property type="entry name" value="ABC-2_transporter_component"/>
</dbReference>
<dbReference type="InterPro" id="IPR013525">
    <property type="entry name" value="ABC2_TM"/>
</dbReference>
<evidence type="ECO:0000256" key="3">
    <source>
        <dbReference type="ARBA" id="ARBA00022692"/>
    </source>
</evidence>
<keyword evidence="5 7" id="KW-0472">Membrane</keyword>
<feature type="domain" description="ABC-2 type transporter transmembrane" evidence="8">
    <location>
        <begin position="19"/>
        <end position="377"/>
    </location>
</feature>
<gene>
    <name evidence="9" type="ORF">EI998_08670</name>
</gene>
<keyword evidence="3 7" id="KW-0812">Transmembrane</keyword>
<feature type="transmembrane region" description="Helical" evidence="7">
    <location>
        <begin position="20"/>
        <end position="42"/>
    </location>
</feature>
<organism evidence="9 10">
    <name type="scientific">Streptococcus suis</name>
    <dbReference type="NCBI Taxonomy" id="1307"/>
    <lineage>
        <taxon>Bacteria</taxon>
        <taxon>Bacillati</taxon>
        <taxon>Bacillota</taxon>
        <taxon>Bacilli</taxon>
        <taxon>Lactobacillales</taxon>
        <taxon>Streptococcaceae</taxon>
        <taxon>Streptococcus</taxon>
    </lineage>
</organism>
<evidence type="ECO:0000256" key="1">
    <source>
        <dbReference type="ARBA" id="ARBA00004651"/>
    </source>
</evidence>